<protein>
    <recommendedName>
        <fullName evidence="2">DUF4585 domain-containing protein</fullName>
    </recommendedName>
</protein>
<dbReference type="EMBL" id="JBCEZU010000100">
    <property type="protein sequence ID" value="KAK9530754.1"/>
    <property type="molecule type" value="Genomic_DNA"/>
</dbReference>
<reference evidence="3 4" key="1">
    <citation type="journal article" date="2024" name="Genome Biol. Evol.">
        <title>Chromosome-level genome assembly of the viviparous eelpout Zoarces viviparus.</title>
        <authorList>
            <person name="Fuhrmann N."/>
            <person name="Brasseur M.V."/>
            <person name="Bakowski C.E."/>
            <person name="Podsiadlowski L."/>
            <person name="Prost S."/>
            <person name="Krehenwinkel H."/>
            <person name="Mayer C."/>
        </authorList>
    </citation>
    <scope>NUCLEOTIDE SEQUENCE [LARGE SCALE GENOMIC DNA]</scope>
    <source>
        <strain evidence="3">NO-MEL_2022_Ind0_liver</strain>
    </source>
</reference>
<dbReference type="PANTHER" id="PTHR33775:SF2">
    <property type="entry name" value="CARDIAC-ENRICHED FHL2-INTERACTING PROTEIN"/>
    <property type="match status" value="1"/>
</dbReference>
<feature type="region of interest" description="Disordered" evidence="1">
    <location>
        <begin position="516"/>
        <end position="542"/>
    </location>
</feature>
<feature type="compositionally biased region" description="Polar residues" evidence="1">
    <location>
        <begin position="924"/>
        <end position="943"/>
    </location>
</feature>
<organism evidence="3 4">
    <name type="scientific">Zoarces viviparus</name>
    <name type="common">Viviparous eelpout</name>
    <name type="synonym">Blennius viviparus</name>
    <dbReference type="NCBI Taxonomy" id="48416"/>
    <lineage>
        <taxon>Eukaryota</taxon>
        <taxon>Metazoa</taxon>
        <taxon>Chordata</taxon>
        <taxon>Craniata</taxon>
        <taxon>Vertebrata</taxon>
        <taxon>Euteleostomi</taxon>
        <taxon>Actinopterygii</taxon>
        <taxon>Neopterygii</taxon>
        <taxon>Teleostei</taxon>
        <taxon>Neoteleostei</taxon>
        <taxon>Acanthomorphata</taxon>
        <taxon>Eupercaria</taxon>
        <taxon>Perciformes</taxon>
        <taxon>Cottioidei</taxon>
        <taxon>Zoarcales</taxon>
        <taxon>Zoarcidae</taxon>
        <taxon>Zoarcinae</taxon>
        <taxon>Zoarces</taxon>
    </lineage>
</organism>
<feature type="region of interest" description="Disordered" evidence="1">
    <location>
        <begin position="893"/>
        <end position="943"/>
    </location>
</feature>
<feature type="region of interest" description="Disordered" evidence="1">
    <location>
        <begin position="687"/>
        <end position="830"/>
    </location>
</feature>
<accession>A0AAW1FAY7</accession>
<dbReference type="Pfam" id="PF15232">
    <property type="entry name" value="DUF4585"/>
    <property type="match status" value="1"/>
</dbReference>
<sequence length="1081" mass="120750">MSCVEKRHTSHRVGSMLHHRFPNGFNDMLMDETDREVSTLTDRAFRSLCVGDEAVYKDELSYGYSPFSCHKPLVGEPLKKTHHKESKKQGQNKTDKNYAQPWKQQQQKNMSHMSSFLKALSATEESREGMLIRNGGMTDSNGESWDKSALRSIQRELSEFSSDYHTNLTGEDYKNHHRHQSGDGSSNKTGKDAAIVSGKSLKSKHGKSTIKLRKLNIKNFFLHSEFSPFQTWRDLNRFPFGQEDTSILPTDSIPKWCDLTFYKELTEAHRKETLHIEEVQSCQKAAVEPPPPTAPKPIPPPPPPKVLPKPSATLAEKRCSSEKGDESAAPWRRNGSRAKSVIPVNQPGIPPQENSLKTVEESLWLVKKEARSVEVTAVEEVSSLASTPFSICQLMTPIIPSRQPTETSEILSPSCLDLPRRPHSEAKLTPEPPVKRDGYKSLASSILFNLKDNRKRMKSRYSPPKFKTLEVPEGGTQSPQSDHLKYSQAGSEGYASGLSTPAILTDRQTVCSPVLESINTPTVGHTNYDSERPLSEGGEEVQQVMENPELPHAYEPTIRGSTAIPDVIFKPKEGPSNSSPPLLQSPSKLQSENPKKPQVGRFLAVSQGEDRLSGVSPSSVGVESLTASTADTADEMGMTTGVSKVPSERSGSTCSGNESQTGLSKPPVVLPKSEKAVLKAIKLANRRIKKEEAQKSSHKSSQSSSKHRGDRQKSDKSEHRNSSSRSNKSSERNHSEKTEDGHRHSESHHGKNSDDQSENLPCEGRSHTTENHHHDRTDVRHKTQRQSRDSAESNNQNNEALPCVATERQGRSSNRQERPEQRHYSGDRVISNVPVYKTQLSDRPSSDRPFRRSQSIDRYLGNKVERRLSADTSVNEKLDPRTQRIEKSIMDELQQRGRARDKTSRDNIVRRSHSIDACRPPPSTLSRQSSQTSHTGQLSRQSSIEHTIVAQSFPLTQRKVLQDPDSGQYFFVDMPIQVKTKTFFDPETGCYVQLPVHPPEGAVPQASPLDVLTPPLVVYHSFVPVPLSPMAQKAPIQAHHMEPRLRQIHCTEGHPYLEPVYGQHDHMLGEFLGTEELDCPS</sequence>
<gene>
    <name evidence="3" type="ORF">VZT92_012238</name>
</gene>
<feature type="compositionally biased region" description="Basic and acidic residues" evidence="1">
    <location>
        <begin position="711"/>
        <end position="721"/>
    </location>
</feature>
<feature type="region of interest" description="Disordered" evidence="1">
    <location>
        <begin position="79"/>
        <end position="110"/>
    </location>
</feature>
<feature type="compositionally biased region" description="Basic and acidic residues" evidence="1">
    <location>
        <begin position="728"/>
        <end position="754"/>
    </location>
</feature>
<comment type="caution">
    <text evidence="3">The sequence shown here is derived from an EMBL/GenBank/DDBJ whole genome shotgun (WGS) entry which is preliminary data.</text>
</comment>
<evidence type="ECO:0000313" key="4">
    <source>
        <dbReference type="Proteomes" id="UP001488805"/>
    </source>
</evidence>
<feature type="region of interest" description="Disordered" evidence="1">
    <location>
        <begin position="839"/>
        <end position="858"/>
    </location>
</feature>
<evidence type="ECO:0000313" key="3">
    <source>
        <dbReference type="EMBL" id="KAK9530754.1"/>
    </source>
</evidence>
<dbReference type="InterPro" id="IPR052303">
    <property type="entry name" value="CEFIP"/>
</dbReference>
<feature type="domain" description="DUF4585" evidence="2">
    <location>
        <begin position="953"/>
        <end position="1023"/>
    </location>
</feature>
<dbReference type="PANTHER" id="PTHR33775">
    <property type="entry name" value="CARDIAC-ENRICHED FHL2-INTERACTING PROTEIN-RELATED"/>
    <property type="match status" value="1"/>
</dbReference>
<name>A0AAW1FAY7_ZOAVI</name>
<feature type="region of interest" description="Disordered" evidence="1">
    <location>
        <begin position="280"/>
        <end position="335"/>
    </location>
</feature>
<feature type="region of interest" description="Disordered" evidence="1">
    <location>
        <begin position="168"/>
        <end position="192"/>
    </location>
</feature>
<feature type="compositionally biased region" description="Pro residues" evidence="1">
    <location>
        <begin position="288"/>
        <end position="307"/>
    </location>
</feature>
<feature type="compositionally biased region" description="Low complexity" evidence="1">
    <location>
        <begin position="613"/>
        <end position="624"/>
    </location>
</feature>
<feature type="compositionally biased region" description="Polar residues" evidence="1">
    <location>
        <begin position="649"/>
        <end position="663"/>
    </location>
</feature>
<evidence type="ECO:0000256" key="1">
    <source>
        <dbReference type="SAM" id="MobiDB-lite"/>
    </source>
</evidence>
<feature type="compositionally biased region" description="Basic and acidic residues" evidence="1">
    <location>
        <begin position="764"/>
        <end position="791"/>
    </location>
</feature>
<evidence type="ECO:0000259" key="2">
    <source>
        <dbReference type="Pfam" id="PF15232"/>
    </source>
</evidence>
<dbReference type="GO" id="GO:0030018">
    <property type="term" value="C:Z disc"/>
    <property type="evidence" value="ECO:0007669"/>
    <property type="project" value="TreeGrafter"/>
</dbReference>
<feature type="compositionally biased region" description="Basic and acidic residues" evidence="1">
    <location>
        <begin position="315"/>
        <end position="326"/>
    </location>
</feature>
<dbReference type="Proteomes" id="UP001488805">
    <property type="component" value="Unassembled WGS sequence"/>
</dbReference>
<feature type="region of interest" description="Disordered" evidence="1">
    <location>
        <begin position="458"/>
        <end position="493"/>
    </location>
</feature>
<dbReference type="InterPro" id="IPR027838">
    <property type="entry name" value="DUF4585"/>
</dbReference>
<feature type="compositionally biased region" description="Basic and acidic residues" evidence="1">
    <location>
        <begin position="808"/>
        <end position="826"/>
    </location>
</feature>
<dbReference type="AlphaFoldDB" id="A0AAW1FAY7"/>
<feature type="compositionally biased region" description="Low complexity" evidence="1">
    <location>
        <begin position="575"/>
        <end position="591"/>
    </location>
</feature>
<feature type="compositionally biased region" description="Basic and acidic residues" evidence="1">
    <location>
        <begin position="893"/>
        <end position="916"/>
    </location>
</feature>
<proteinExistence type="predicted"/>
<feature type="region of interest" description="Disordered" evidence="1">
    <location>
        <begin position="567"/>
        <end position="673"/>
    </location>
</feature>
<keyword evidence="4" id="KW-1185">Reference proteome</keyword>
<dbReference type="GO" id="GO:0070886">
    <property type="term" value="P:positive regulation of calcineurin-NFAT signaling cascade"/>
    <property type="evidence" value="ECO:0007669"/>
    <property type="project" value="TreeGrafter"/>
</dbReference>
<feature type="compositionally biased region" description="Polar residues" evidence="1">
    <location>
        <begin position="516"/>
        <end position="527"/>
    </location>
</feature>